<reference evidence="1 4" key="2">
    <citation type="submission" date="2019-07" db="EMBL/GenBank/DDBJ databases">
        <title>Whole genome shotgun sequence of Myxococcus virescens NBRC 100334.</title>
        <authorList>
            <person name="Hosoyama A."/>
            <person name="Uohara A."/>
            <person name="Ohji S."/>
            <person name="Ichikawa N."/>
        </authorList>
    </citation>
    <scope>NUCLEOTIDE SEQUENCE [LARGE SCALE GENOMIC DNA]</scope>
    <source>
        <strain evidence="1 4">NBRC 100334</strain>
    </source>
</reference>
<evidence type="ECO:0000313" key="1">
    <source>
        <dbReference type="EMBL" id="GEL75754.1"/>
    </source>
</evidence>
<organism evidence="1 4">
    <name type="scientific">Myxococcus virescens</name>
    <dbReference type="NCBI Taxonomy" id="83456"/>
    <lineage>
        <taxon>Bacteria</taxon>
        <taxon>Pseudomonadati</taxon>
        <taxon>Myxococcota</taxon>
        <taxon>Myxococcia</taxon>
        <taxon>Myxococcales</taxon>
        <taxon>Cystobacterineae</taxon>
        <taxon>Myxococcaceae</taxon>
        <taxon>Myxococcus</taxon>
    </lineage>
</organism>
<keyword evidence="3" id="KW-1185">Reference proteome</keyword>
<evidence type="ECO:0000313" key="4">
    <source>
        <dbReference type="Proteomes" id="UP000321224"/>
    </source>
</evidence>
<dbReference type="AlphaFoldDB" id="A0A511HQU1"/>
<dbReference type="EMBL" id="BJVY01000155">
    <property type="protein sequence ID" value="GEL75754.1"/>
    <property type="molecule type" value="Genomic_DNA"/>
</dbReference>
<proteinExistence type="predicted"/>
<reference evidence="2 3" key="1">
    <citation type="submission" date="2016-10" db="EMBL/GenBank/DDBJ databases">
        <authorList>
            <person name="Varghese N."/>
            <person name="Submissions S."/>
        </authorList>
    </citation>
    <scope>NUCLEOTIDE SEQUENCE [LARGE SCALE GENOMIC DNA]</scope>
    <source>
        <strain evidence="2 3">DSM 2260</strain>
    </source>
</reference>
<dbReference type="EMBL" id="FNAJ01000027">
    <property type="protein sequence ID" value="SDF28080.1"/>
    <property type="molecule type" value="Genomic_DNA"/>
</dbReference>
<dbReference type="PROSITE" id="PS51257">
    <property type="entry name" value="PROKAR_LIPOPROTEIN"/>
    <property type="match status" value="1"/>
</dbReference>
<accession>A0A511HQU1</accession>
<evidence type="ECO:0000313" key="2">
    <source>
        <dbReference type="EMBL" id="SDF28080.1"/>
    </source>
</evidence>
<dbReference type="Proteomes" id="UP000198717">
    <property type="component" value="Unassembled WGS sequence"/>
</dbReference>
<name>A0A511HQU1_9BACT</name>
<gene>
    <name evidence="1" type="ORF">MVI01_75380</name>
    <name evidence="2" type="ORF">SAMN04488504_12771</name>
</gene>
<dbReference type="Proteomes" id="UP000321224">
    <property type="component" value="Unassembled WGS sequence"/>
</dbReference>
<dbReference type="RefSeq" id="WP_090495765.1">
    <property type="nucleotide sequence ID" value="NZ_BJVY01000155.1"/>
</dbReference>
<sequence>MKKCIGLALALTLAACGMGQKDETPLKDLTEDATSQTVAVRLLGVRGSGPVRVQVATLELSVDGNALPARLGGSEIDLGDDQNAWAVTTFDLPVDARKVAIKLKFQSEGIIERNGKSQLLDLSGPPVSLIADAAQIRTRSKVVLEIDLSRSLVDRGEQVFMLPEFIVRY</sequence>
<evidence type="ECO:0000313" key="3">
    <source>
        <dbReference type="Proteomes" id="UP000198717"/>
    </source>
</evidence>
<evidence type="ECO:0008006" key="5">
    <source>
        <dbReference type="Google" id="ProtNLM"/>
    </source>
</evidence>
<protein>
    <recommendedName>
        <fullName evidence="5">Lipoprotein</fullName>
    </recommendedName>
</protein>
<comment type="caution">
    <text evidence="1">The sequence shown here is derived from an EMBL/GenBank/DDBJ whole genome shotgun (WGS) entry which is preliminary data.</text>
</comment>